<dbReference type="PROSITE" id="PS00079">
    <property type="entry name" value="MULTICOPPER_OXIDASE1"/>
    <property type="match status" value="1"/>
</dbReference>
<gene>
    <name evidence="2" type="ORF">GCM10022242_12590</name>
</gene>
<reference evidence="3" key="1">
    <citation type="journal article" date="2019" name="Int. J. Syst. Evol. Microbiol.">
        <title>The Global Catalogue of Microorganisms (GCM) 10K type strain sequencing project: providing services to taxonomists for standard genome sequencing and annotation.</title>
        <authorList>
            <consortium name="The Broad Institute Genomics Platform"/>
            <consortium name="The Broad Institute Genome Sequencing Center for Infectious Disease"/>
            <person name="Wu L."/>
            <person name="Ma J."/>
        </authorList>
    </citation>
    <scope>NUCLEOTIDE SEQUENCE [LARGE SCALE GENOMIC DNA]</scope>
    <source>
        <strain evidence="3">JCM 16953</strain>
    </source>
</reference>
<accession>A0ABP7I7L8</accession>
<evidence type="ECO:0000313" key="3">
    <source>
        <dbReference type="Proteomes" id="UP001501821"/>
    </source>
</evidence>
<dbReference type="Proteomes" id="UP001501821">
    <property type="component" value="Unassembled WGS sequence"/>
</dbReference>
<dbReference type="InterPro" id="IPR033138">
    <property type="entry name" value="Cu_oxidase_CS"/>
</dbReference>
<proteinExistence type="predicted"/>
<dbReference type="EMBL" id="BAABAH010000003">
    <property type="protein sequence ID" value="GAA3811565.1"/>
    <property type="molecule type" value="Genomic_DNA"/>
</dbReference>
<evidence type="ECO:0008006" key="4">
    <source>
        <dbReference type="Google" id="ProtNLM"/>
    </source>
</evidence>
<sequence>MFVMLGDTGMARMMSGAAPAVTPLTLQAVPARLPAGVISFVVRNMGLHTHEMVVLPLPDGRAAGRRETTGDGRVDEAGSLGEASASCAAGSGEGIAAGAAGWVTLDLRPGRYELVCNLRDHYVDGMHHLFTVS</sequence>
<evidence type="ECO:0000256" key="1">
    <source>
        <dbReference type="ARBA" id="ARBA00022723"/>
    </source>
</evidence>
<dbReference type="Gene3D" id="2.60.40.420">
    <property type="entry name" value="Cupredoxins - blue copper proteins"/>
    <property type="match status" value="1"/>
</dbReference>
<dbReference type="InterPro" id="IPR008972">
    <property type="entry name" value="Cupredoxin"/>
</dbReference>
<name>A0ABP7I7L8_9ACTN</name>
<keyword evidence="3" id="KW-1185">Reference proteome</keyword>
<dbReference type="SUPFAM" id="SSF49503">
    <property type="entry name" value="Cupredoxins"/>
    <property type="match status" value="1"/>
</dbReference>
<organism evidence="2 3">
    <name type="scientific">Nocardioides panacisoli</name>
    <dbReference type="NCBI Taxonomy" id="627624"/>
    <lineage>
        <taxon>Bacteria</taxon>
        <taxon>Bacillati</taxon>
        <taxon>Actinomycetota</taxon>
        <taxon>Actinomycetes</taxon>
        <taxon>Propionibacteriales</taxon>
        <taxon>Nocardioidaceae</taxon>
        <taxon>Nocardioides</taxon>
    </lineage>
</organism>
<comment type="caution">
    <text evidence="2">The sequence shown here is derived from an EMBL/GenBank/DDBJ whole genome shotgun (WGS) entry which is preliminary data.</text>
</comment>
<evidence type="ECO:0000313" key="2">
    <source>
        <dbReference type="EMBL" id="GAA3811565.1"/>
    </source>
</evidence>
<keyword evidence="1" id="KW-0479">Metal-binding</keyword>
<protein>
    <recommendedName>
        <fullName evidence="4">Blue (type 1) copper domain-containing protein</fullName>
    </recommendedName>
</protein>